<proteinExistence type="predicted"/>
<keyword evidence="2" id="KW-1185">Reference proteome</keyword>
<keyword evidence="1" id="KW-0175">Coiled coil</keyword>
<name>A0ABM4B3W4_HYDVU</name>
<evidence type="ECO:0000256" key="1">
    <source>
        <dbReference type="SAM" id="Coils"/>
    </source>
</evidence>
<sequence>MQIRIVEYLSIIVINSMKTKTITQEKKVNLTVMARYGNNCSTNTDDFDMDEEDIEKMRQELKQKSQSIINLEKKQESLMPCRYIEESQHLKIESKNEIDFRNCIRVSVHEFLVGDIVDSTVEKKEDAKLNITVDSMLDEVNRIMCGFDDHVFLNNHCDDENSQFIKTFKDISNEIYDIVSKKTIDSNKVNDNSINNVIKNKNNEYKFRKQKMCSPIIEIKDNDEAGNQKVSQSVHLHPVFDSCSYIDYDMKTEVIDWCNILDKDSYSEKIFTSA</sequence>
<organism evidence="2 3">
    <name type="scientific">Hydra vulgaris</name>
    <name type="common">Hydra</name>
    <name type="synonym">Hydra attenuata</name>
    <dbReference type="NCBI Taxonomy" id="6087"/>
    <lineage>
        <taxon>Eukaryota</taxon>
        <taxon>Metazoa</taxon>
        <taxon>Cnidaria</taxon>
        <taxon>Hydrozoa</taxon>
        <taxon>Hydroidolina</taxon>
        <taxon>Anthoathecata</taxon>
        <taxon>Aplanulata</taxon>
        <taxon>Hydridae</taxon>
        <taxon>Hydra</taxon>
    </lineage>
</organism>
<dbReference type="GeneID" id="136075119"/>
<protein>
    <submittedName>
        <fullName evidence="3">Uncharacterized protein LOC136075119 isoform X1</fullName>
    </submittedName>
</protein>
<dbReference type="Proteomes" id="UP001652625">
    <property type="component" value="Chromosome 01"/>
</dbReference>
<accession>A0ABM4B3W4</accession>
<reference evidence="2" key="1">
    <citation type="submission" date="2025-05" db="UniProtKB">
        <authorList>
            <consortium name="RefSeq"/>
        </authorList>
    </citation>
    <scope>NUCLEOTIDE SEQUENCE [LARGE SCALE GENOMIC DNA]</scope>
</reference>
<reference evidence="3" key="2">
    <citation type="submission" date="2025-08" db="UniProtKB">
        <authorList>
            <consortium name="RefSeq"/>
        </authorList>
    </citation>
    <scope>IDENTIFICATION</scope>
</reference>
<gene>
    <name evidence="3" type="primary">LOC136075119</name>
</gene>
<feature type="coiled-coil region" evidence="1">
    <location>
        <begin position="47"/>
        <end position="74"/>
    </location>
</feature>
<dbReference type="RefSeq" id="XP_065643500.1">
    <property type="nucleotide sequence ID" value="XM_065787428.1"/>
</dbReference>
<evidence type="ECO:0000313" key="2">
    <source>
        <dbReference type="Proteomes" id="UP001652625"/>
    </source>
</evidence>
<evidence type="ECO:0000313" key="3">
    <source>
        <dbReference type="RefSeq" id="XP_065643500.1"/>
    </source>
</evidence>